<reference evidence="4 5" key="1">
    <citation type="journal article" date="2009" name="Genome Biol.">
        <title>Genomic and genetic analyses of diversity and plant interactions of Pseudomonas fluorescens.</title>
        <authorList>
            <person name="Silby M.W."/>
            <person name="Cerdeno-Tarraga A.M."/>
            <person name="Vernikos G.S."/>
            <person name="Giddens S.R."/>
            <person name="Jackson R.W."/>
            <person name="Preston G.M."/>
            <person name="Zhang X.X."/>
            <person name="Moon C.D."/>
            <person name="Gehrig S.M."/>
            <person name="Godfrey S.A."/>
            <person name="Knight C.G."/>
            <person name="Malone J.G."/>
            <person name="Robinson Z."/>
            <person name="Spiers A.J."/>
            <person name="Harris S."/>
            <person name="Challis G.L."/>
            <person name="Yaxley A.M."/>
            <person name="Harris D."/>
            <person name="Seeger K."/>
            <person name="Murphy L."/>
            <person name="Rutter S."/>
            <person name="Squares R."/>
            <person name="Quail M.A."/>
            <person name="Saunders E."/>
            <person name="Mavromatis K."/>
            <person name="Brettin T.S."/>
            <person name="Bentley S.D."/>
            <person name="Hothersall J."/>
            <person name="Stephens E."/>
            <person name="Thomas C.M."/>
            <person name="Parkhill J."/>
            <person name="Levy S.B."/>
            <person name="Rainey P.B."/>
            <person name="Thomson N.R."/>
        </authorList>
    </citation>
    <scope>NUCLEOTIDE SEQUENCE [LARGE SCALE GENOMIC DNA]</scope>
    <source>
        <strain evidence="4 5">Pf0-1</strain>
    </source>
</reference>
<name>Q3KBR4_PSEPF</name>
<evidence type="ECO:0000256" key="3">
    <source>
        <dbReference type="ARBA" id="ARBA00022490"/>
    </source>
</evidence>
<comment type="similarity">
    <text evidence="2">Belongs to the YejK family.</text>
</comment>
<dbReference type="PANTHER" id="PTHR38772:SF1">
    <property type="entry name" value="NUCLEOID-ASSOCIATED PROTEIN YEJK"/>
    <property type="match status" value="1"/>
</dbReference>
<accession>Q3KBR4</accession>
<dbReference type="Pfam" id="PF04245">
    <property type="entry name" value="NA37"/>
    <property type="match status" value="1"/>
</dbReference>
<dbReference type="GO" id="GO:0043590">
    <property type="term" value="C:bacterial nucleoid"/>
    <property type="evidence" value="ECO:0007669"/>
    <property type="project" value="TreeGrafter"/>
</dbReference>
<dbReference type="AlphaFoldDB" id="Q3KBR4"/>
<dbReference type="KEGG" id="pfo:Pfl01_3052"/>
<evidence type="ECO:0000313" key="4">
    <source>
        <dbReference type="EMBL" id="ABA74790.1"/>
    </source>
</evidence>
<proteinExistence type="inferred from homology"/>
<dbReference type="HOGENOM" id="CLU_063050_0_0_6"/>
<dbReference type="InterPro" id="IPR007358">
    <property type="entry name" value="Nucleoid_associated_NdpA"/>
</dbReference>
<protein>
    <submittedName>
        <fullName evidence="4">Putative nucleoid-associated protein</fullName>
    </submittedName>
</protein>
<evidence type="ECO:0000313" key="5">
    <source>
        <dbReference type="Proteomes" id="UP000002704"/>
    </source>
</evidence>
<organism evidence="4 5">
    <name type="scientific">Pseudomonas fluorescens (strain Pf0-1)</name>
    <dbReference type="NCBI Taxonomy" id="205922"/>
    <lineage>
        <taxon>Bacteria</taxon>
        <taxon>Pseudomonadati</taxon>
        <taxon>Pseudomonadota</taxon>
        <taxon>Gammaproteobacteria</taxon>
        <taxon>Pseudomonadales</taxon>
        <taxon>Pseudomonadaceae</taxon>
        <taxon>Pseudomonas</taxon>
    </lineage>
</organism>
<evidence type="ECO:0000256" key="1">
    <source>
        <dbReference type="ARBA" id="ARBA00004453"/>
    </source>
</evidence>
<dbReference type="GO" id="GO:0003727">
    <property type="term" value="F:single-stranded RNA binding"/>
    <property type="evidence" value="ECO:0007669"/>
    <property type="project" value="TreeGrafter"/>
</dbReference>
<dbReference type="RefSeq" id="WP_011334449.1">
    <property type="nucleotide sequence ID" value="NC_007492.2"/>
</dbReference>
<dbReference type="PANTHER" id="PTHR38772">
    <property type="match status" value="1"/>
</dbReference>
<gene>
    <name evidence="4" type="ordered locus">Pfl01_3052</name>
</gene>
<dbReference type="eggNOG" id="COG3081">
    <property type="taxonomic scope" value="Bacteria"/>
</dbReference>
<dbReference type="Proteomes" id="UP000002704">
    <property type="component" value="Chromosome"/>
</dbReference>
<dbReference type="EMBL" id="CP000094">
    <property type="protein sequence ID" value="ABA74790.1"/>
    <property type="molecule type" value="Genomic_DNA"/>
</dbReference>
<keyword evidence="3" id="KW-0963">Cytoplasm</keyword>
<sequence length="346" mass="39516">MDIRESIIHGVLKAKETNGSDSITMRRRPVILPLDDRLNTLCTDVLALYTKLSNGYGTFGQGPAHPFPNIMLDYSSEGSDIIEFSNTACDLIAARMKDQFMATTSWPLFVRYTNQGRDWLLIAMLKLKEGVGIDEETLDLNNSLSFDISHLHEAARIDIEKWQSNQQPYLSFIKRRAGESEITQYFRAAISCTEYTDAKHNTEIAVKAMEDYCIAQGWDADRCQLTRDRLYNFCNERKQEEAPVNLTALSAHINEQDPEGFVQYVRENNYEVSEIFSPNPATYKKLMRVSRRFGSISVSFDVNDLRTETVYYDSDADSIIIKRPPVELVRDMKKALGELDDAEEQA</sequence>
<evidence type="ECO:0000256" key="2">
    <source>
        <dbReference type="ARBA" id="ARBA00009035"/>
    </source>
</evidence>
<dbReference type="GO" id="GO:0003690">
    <property type="term" value="F:double-stranded DNA binding"/>
    <property type="evidence" value="ECO:0007669"/>
    <property type="project" value="TreeGrafter"/>
</dbReference>
<comment type="subcellular location">
    <subcellularLocation>
        <location evidence="1">Cytoplasm</location>
        <location evidence="1">Nucleoid</location>
    </subcellularLocation>
</comment>